<name>A0A7J6LUC3_PEROL</name>
<dbReference type="Pfam" id="PF00227">
    <property type="entry name" value="Proteasome"/>
    <property type="match status" value="1"/>
</dbReference>
<keyword evidence="8 10" id="KW-0539">Nucleus</keyword>
<dbReference type="PROSITE" id="PS00854">
    <property type="entry name" value="PROTEASOME_BETA_1"/>
    <property type="match status" value="1"/>
</dbReference>
<dbReference type="GO" id="GO:0051603">
    <property type="term" value="P:proteolysis involved in protein catabolic process"/>
    <property type="evidence" value="ECO:0007669"/>
    <property type="project" value="InterPro"/>
</dbReference>
<dbReference type="InterPro" id="IPR023333">
    <property type="entry name" value="Proteasome_suB-type"/>
</dbReference>
<sequence>MSVIAPTTFALPGRRGADLEEEDQQTCGLTEMDRFALAPVAQPQRFCTDMKARSGRLMNFNKGTTTLGFVFDGGVLVAVDSRASMGSYVSSQTVRKVLHITDRLIGTMAGGAADCQFWERHLGRLCKLYELRNKQRITTAAASKMLANIMYSYKGYGLSCGTMIAGYDTNTGPALYMVDDQGTRIKNNMFSVGSGSTYAYGILDAGYRHDLTLDEAVALGKRAIYHATNKDAASGGHVRVYHVHKDGWTIIEDGQDVIELHYKYAADKGFSGMGEEA</sequence>
<evidence type="ECO:0000313" key="11">
    <source>
        <dbReference type="EMBL" id="KAF4662756.1"/>
    </source>
</evidence>
<dbReference type="Gene3D" id="3.60.20.10">
    <property type="entry name" value="Glutamine Phosphoribosylpyrophosphate, subunit 1, domain 1"/>
    <property type="match status" value="1"/>
</dbReference>
<evidence type="ECO:0000256" key="5">
    <source>
        <dbReference type="ARBA" id="ARBA00022801"/>
    </source>
</evidence>
<evidence type="ECO:0000313" key="14">
    <source>
        <dbReference type="Proteomes" id="UP000572268"/>
    </source>
</evidence>
<dbReference type="CDD" id="cd03761">
    <property type="entry name" value="proteasome_beta_type_5"/>
    <property type="match status" value="1"/>
</dbReference>
<dbReference type="OrthoDB" id="37597at2759"/>
<protein>
    <recommendedName>
        <fullName evidence="10">Proteasome subunit beta</fullName>
    </recommendedName>
</protein>
<dbReference type="PANTHER" id="PTHR32194">
    <property type="entry name" value="METALLOPROTEASE TLDD"/>
    <property type="match status" value="1"/>
</dbReference>
<dbReference type="InterPro" id="IPR016050">
    <property type="entry name" value="Proteasome_bsu_CS"/>
</dbReference>
<gene>
    <name evidence="11" type="primary">PSMB5</name>
    <name evidence="12" type="ORF">FOL46_001909</name>
    <name evidence="11" type="ORF">FOZ61_002241</name>
</gene>
<dbReference type="InterPro" id="IPR029055">
    <property type="entry name" value="Ntn_hydrolases_N"/>
</dbReference>
<organism evidence="11 13">
    <name type="scientific">Perkinsus olseni</name>
    <name type="common">Perkinsus atlanticus</name>
    <dbReference type="NCBI Taxonomy" id="32597"/>
    <lineage>
        <taxon>Eukaryota</taxon>
        <taxon>Sar</taxon>
        <taxon>Alveolata</taxon>
        <taxon>Perkinsozoa</taxon>
        <taxon>Perkinsea</taxon>
        <taxon>Perkinsida</taxon>
        <taxon>Perkinsidae</taxon>
        <taxon>Perkinsus</taxon>
    </lineage>
</organism>
<dbReference type="InterPro" id="IPR000243">
    <property type="entry name" value="Pept_T1A_subB"/>
</dbReference>
<evidence type="ECO:0000256" key="1">
    <source>
        <dbReference type="ARBA" id="ARBA00001198"/>
    </source>
</evidence>
<evidence type="ECO:0000256" key="2">
    <source>
        <dbReference type="ARBA" id="ARBA00022490"/>
    </source>
</evidence>
<evidence type="ECO:0000256" key="7">
    <source>
        <dbReference type="ARBA" id="ARBA00023145"/>
    </source>
</evidence>
<dbReference type="SUPFAM" id="SSF56235">
    <property type="entry name" value="N-terminal nucleophile aminohydrolases (Ntn hydrolases)"/>
    <property type="match status" value="1"/>
</dbReference>
<proteinExistence type="inferred from homology"/>
<dbReference type="PRINTS" id="PR00141">
    <property type="entry name" value="PROTEASOME"/>
</dbReference>
<dbReference type="PROSITE" id="PS51476">
    <property type="entry name" value="PROTEASOME_BETA_2"/>
    <property type="match status" value="1"/>
</dbReference>
<comment type="catalytic activity">
    <reaction evidence="1">
        <text>Cleavage of peptide bonds with very broad specificity.</text>
        <dbReference type="EC" id="3.4.25.1"/>
    </reaction>
</comment>
<comment type="subunit">
    <text evidence="10">Component of the proteasome complex.</text>
</comment>
<evidence type="ECO:0000256" key="3">
    <source>
        <dbReference type="ARBA" id="ARBA00022670"/>
    </source>
</evidence>
<dbReference type="GO" id="GO:0005839">
    <property type="term" value="C:proteasome core complex"/>
    <property type="evidence" value="ECO:0007669"/>
    <property type="project" value="InterPro"/>
</dbReference>
<comment type="caution">
    <text evidence="11">The sequence shown here is derived from an EMBL/GenBank/DDBJ whole genome shotgun (WGS) entry which is preliminary data.</text>
</comment>
<dbReference type="InterPro" id="IPR001353">
    <property type="entry name" value="Proteasome_sua/b"/>
</dbReference>
<evidence type="ECO:0000313" key="13">
    <source>
        <dbReference type="Proteomes" id="UP000570595"/>
    </source>
</evidence>
<keyword evidence="7" id="KW-0865">Zymogen</keyword>
<dbReference type="EMBL" id="JABANN010000157">
    <property type="protein sequence ID" value="KAF4668587.1"/>
    <property type="molecule type" value="Genomic_DNA"/>
</dbReference>
<comment type="function">
    <text evidence="10">Component of the proteasome, a multicatalytic proteinase complex which is characterized by its ability to cleave peptides with Arg, Phe, Tyr, Leu, and Glu adjacent to the leaving group at neutral or slightly basic pH. The proteasome has an ATP-dependent proteolytic activity.</text>
</comment>
<dbReference type="GO" id="GO:0005634">
    <property type="term" value="C:nucleus"/>
    <property type="evidence" value="ECO:0007669"/>
    <property type="project" value="UniProtKB-SubCell"/>
</dbReference>
<keyword evidence="5" id="KW-0378">Hydrolase</keyword>
<dbReference type="GO" id="GO:0005737">
    <property type="term" value="C:cytoplasm"/>
    <property type="evidence" value="ECO:0007669"/>
    <property type="project" value="UniProtKB-SubCell"/>
</dbReference>
<keyword evidence="6 10" id="KW-0647">Proteasome</keyword>
<evidence type="ECO:0000256" key="6">
    <source>
        <dbReference type="ARBA" id="ARBA00022942"/>
    </source>
</evidence>
<feature type="active site" description="Nucleophile" evidence="9">
    <location>
        <position position="64"/>
    </location>
</feature>
<dbReference type="GO" id="GO:0004298">
    <property type="term" value="F:threonine-type endopeptidase activity"/>
    <property type="evidence" value="ECO:0007669"/>
    <property type="project" value="UniProtKB-KW"/>
</dbReference>
<comment type="subcellular location">
    <subcellularLocation>
        <location evidence="10">Cytoplasm</location>
    </subcellularLocation>
    <subcellularLocation>
        <location evidence="10">Nucleus</location>
    </subcellularLocation>
</comment>
<evidence type="ECO:0000313" key="12">
    <source>
        <dbReference type="EMBL" id="KAF4668587.1"/>
    </source>
</evidence>
<keyword evidence="4" id="KW-0888">Threonine protease</keyword>
<accession>A0A7J6LUC3</accession>
<keyword evidence="3" id="KW-0645">Protease</keyword>
<dbReference type="AlphaFoldDB" id="A0A7J6LUC3"/>
<evidence type="ECO:0000256" key="8">
    <source>
        <dbReference type="ARBA" id="ARBA00023242"/>
    </source>
</evidence>
<dbReference type="EMBL" id="JABAHT010000160">
    <property type="protein sequence ID" value="KAF4662756.1"/>
    <property type="molecule type" value="Genomic_DNA"/>
</dbReference>
<comment type="similarity">
    <text evidence="10">Belongs to the peptidase T1B family.</text>
</comment>
<keyword evidence="2 10" id="KW-0963">Cytoplasm</keyword>
<dbReference type="PANTHER" id="PTHR32194:SF3">
    <property type="entry name" value="PROTEASOME SUBUNIT BETA"/>
    <property type="match status" value="1"/>
</dbReference>
<reference evidence="13 14" key="1">
    <citation type="submission" date="2020-04" db="EMBL/GenBank/DDBJ databases">
        <title>Perkinsus olseni comparative genomics.</title>
        <authorList>
            <person name="Bogema D.R."/>
        </authorList>
    </citation>
    <scope>NUCLEOTIDE SEQUENCE [LARGE SCALE GENOMIC DNA]</scope>
    <source>
        <strain evidence="11">ATCC PRA-179</strain>
        <strain evidence="12">ATCC PRA-31</strain>
    </source>
</reference>
<evidence type="ECO:0000256" key="9">
    <source>
        <dbReference type="PIRSR" id="PIRSR600243-1"/>
    </source>
</evidence>
<evidence type="ECO:0000256" key="4">
    <source>
        <dbReference type="ARBA" id="ARBA00022698"/>
    </source>
</evidence>
<dbReference type="Proteomes" id="UP000570595">
    <property type="component" value="Unassembled WGS sequence"/>
</dbReference>
<evidence type="ECO:0000256" key="10">
    <source>
        <dbReference type="RuleBase" id="RU004203"/>
    </source>
</evidence>
<dbReference type="Proteomes" id="UP000572268">
    <property type="component" value="Unassembled WGS sequence"/>
</dbReference>
<dbReference type="FunFam" id="3.60.20.10:FF:000051">
    <property type="entry name" value="Proteasome subunit beta"/>
    <property type="match status" value="1"/>
</dbReference>